<feature type="compositionally biased region" description="Basic and acidic residues" evidence="1">
    <location>
        <begin position="1"/>
        <end position="10"/>
    </location>
</feature>
<feature type="compositionally biased region" description="Polar residues" evidence="1">
    <location>
        <begin position="58"/>
        <end position="67"/>
    </location>
</feature>
<protein>
    <recommendedName>
        <fullName evidence="2">Arabidopsis retrotransposon Orf1 C-terminal domain-containing protein</fullName>
    </recommendedName>
</protein>
<dbReference type="Proteomes" id="UP000826271">
    <property type="component" value="Unassembled WGS sequence"/>
</dbReference>
<accession>A0AAV6WN45</accession>
<feature type="domain" description="Arabidopsis retrotransposon Orf1 C-terminal" evidence="2">
    <location>
        <begin position="240"/>
        <end position="422"/>
    </location>
</feature>
<evidence type="ECO:0000313" key="3">
    <source>
        <dbReference type="EMBL" id="KAG8369451.1"/>
    </source>
</evidence>
<reference evidence="3" key="1">
    <citation type="submission" date="2019-10" db="EMBL/GenBank/DDBJ databases">
        <authorList>
            <person name="Zhang R."/>
            <person name="Pan Y."/>
            <person name="Wang J."/>
            <person name="Ma R."/>
            <person name="Yu S."/>
        </authorList>
    </citation>
    <scope>NUCLEOTIDE SEQUENCE</scope>
    <source>
        <strain evidence="3">LA-IB0</strain>
        <tissue evidence="3">Leaf</tissue>
    </source>
</reference>
<dbReference type="EMBL" id="WHWC01000014">
    <property type="protein sequence ID" value="KAG8369451.1"/>
    <property type="molecule type" value="Genomic_DNA"/>
</dbReference>
<feature type="compositionally biased region" description="Polar residues" evidence="1">
    <location>
        <begin position="525"/>
        <end position="541"/>
    </location>
</feature>
<feature type="compositionally biased region" description="Polar residues" evidence="1">
    <location>
        <begin position="111"/>
        <end position="125"/>
    </location>
</feature>
<feature type="compositionally biased region" description="Polar residues" evidence="1">
    <location>
        <begin position="26"/>
        <end position="36"/>
    </location>
</feature>
<evidence type="ECO:0000259" key="2">
    <source>
        <dbReference type="Pfam" id="PF03078"/>
    </source>
</evidence>
<dbReference type="AlphaFoldDB" id="A0AAV6WN45"/>
<dbReference type="Pfam" id="PF03078">
    <property type="entry name" value="ATHILA"/>
    <property type="match status" value="1"/>
</dbReference>
<proteinExistence type="predicted"/>
<gene>
    <name evidence="3" type="ORF">BUALT_Bualt14G0015100</name>
</gene>
<feature type="compositionally biased region" description="Low complexity" evidence="1">
    <location>
        <begin position="11"/>
        <end position="20"/>
    </location>
</feature>
<dbReference type="InterPro" id="IPR004312">
    <property type="entry name" value="ATHILA_Orf1_C"/>
</dbReference>
<keyword evidence="4" id="KW-1185">Reference proteome</keyword>
<feature type="region of interest" description="Disordered" evidence="1">
    <location>
        <begin position="498"/>
        <end position="541"/>
    </location>
</feature>
<sequence length="566" mass="62983">MMMAWKESKKTTPPSATPPKRAAKSQPTATRSNRSAVASPPGPHQTSASKRDAVESSPPVSANNPAAINSAWPRSNREAASPNTCAPPRAAPRYRNPRQKVRRSTAAPPWAQQQPSLSSDPTTATPPRVHHASSPPVAVSIVTSPDPTATSPPLPLVIGFSSEERTTTEKLTTALKPPPPAAQTNPPRSSSPTISSGFSSSSQSPNDSPPQRSRLGKGKSVLPPSSKLGGFTTFKSKVQQTKYYELCRYPIIPGKYVDYDALNALNICDEFVALVDGIGWGGYFHVKLPAFIELTREFYTTFKFNKTKDLTLTSPGVVKFRLMGKEFSYSINQFNVALGFVDNDYVQTNEYSNSCCDYLRDFCPYQIWKTISTDTTCYHPSQSKSSYLREPVLKYIQRFLAYNYSGRKDSSGTFTKAEFYFIWCMQNKIKANLGIWLATQFQSASNKKRLILGSYITQLAVSHKLLDLSNTNMHIACHMEPLDIDCLHRMGIVTLKHGRPTFTSPGPTVQPKKRKRRDMEEPSKDTTSSTPETSNMHSFSRQFEDRLNRIESKLDRILAHFHIPPD</sequence>
<organism evidence="3 4">
    <name type="scientific">Buddleja alternifolia</name>
    <dbReference type="NCBI Taxonomy" id="168488"/>
    <lineage>
        <taxon>Eukaryota</taxon>
        <taxon>Viridiplantae</taxon>
        <taxon>Streptophyta</taxon>
        <taxon>Embryophyta</taxon>
        <taxon>Tracheophyta</taxon>
        <taxon>Spermatophyta</taxon>
        <taxon>Magnoliopsida</taxon>
        <taxon>eudicotyledons</taxon>
        <taxon>Gunneridae</taxon>
        <taxon>Pentapetalae</taxon>
        <taxon>asterids</taxon>
        <taxon>lamiids</taxon>
        <taxon>Lamiales</taxon>
        <taxon>Scrophulariaceae</taxon>
        <taxon>Buddlejeae</taxon>
        <taxon>Buddleja</taxon>
    </lineage>
</organism>
<name>A0AAV6WN45_9LAMI</name>
<comment type="caution">
    <text evidence="3">The sequence shown here is derived from an EMBL/GenBank/DDBJ whole genome shotgun (WGS) entry which is preliminary data.</text>
</comment>
<evidence type="ECO:0000313" key="4">
    <source>
        <dbReference type="Proteomes" id="UP000826271"/>
    </source>
</evidence>
<feature type="compositionally biased region" description="Low complexity" evidence="1">
    <location>
        <begin position="182"/>
        <end position="210"/>
    </location>
</feature>
<feature type="region of interest" description="Disordered" evidence="1">
    <location>
        <begin position="1"/>
        <end position="224"/>
    </location>
</feature>
<evidence type="ECO:0000256" key="1">
    <source>
        <dbReference type="SAM" id="MobiDB-lite"/>
    </source>
</evidence>